<feature type="transmembrane region" description="Helical" evidence="7">
    <location>
        <begin position="149"/>
        <end position="169"/>
    </location>
</feature>
<feature type="transmembrane region" description="Helical" evidence="7">
    <location>
        <begin position="116"/>
        <end position="137"/>
    </location>
</feature>
<dbReference type="CDD" id="cd13127">
    <property type="entry name" value="MATE_tuaB_like"/>
    <property type="match status" value="1"/>
</dbReference>
<accession>A0AAW6FIX7</accession>
<evidence type="ECO:0000256" key="6">
    <source>
        <dbReference type="ARBA" id="ARBA00023136"/>
    </source>
</evidence>
<dbReference type="Pfam" id="PF13440">
    <property type="entry name" value="Polysacc_synt_3"/>
    <property type="match status" value="1"/>
</dbReference>
<feature type="transmembrane region" description="Helical" evidence="7">
    <location>
        <begin position="365"/>
        <end position="396"/>
    </location>
</feature>
<dbReference type="PANTHER" id="PTHR30250">
    <property type="entry name" value="PST FAMILY PREDICTED COLANIC ACID TRANSPORTER"/>
    <property type="match status" value="1"/>
</dbReference>
<dbReference type="EMBL" id="JAQMRD010000009">
    <property type="protein sequence ID" value="MDB9223113.1"/>
    <property type="molecule type" value="Genomic_DNA"/>
</dbReference>
<gene>
    <name evidence="8" type="ORF">PN645_08855</name>
</gene>
<keyword evidence="4 7" id="KW-0812">Transmembrane</keyword>
<dbReference type="PANTHER" id="PTHR30250:SF10">
    <property type="entry name" value="LIPOPOLYSACCHARIDE BIOSYNTHESIS PROTEIN WZXC"/>
    <property type="match status" value="1"/>
</dbReference>
<feature type="transmembrane region" description="Helical" evidence="7">
    <location>
        <begin position="81"/>
        <end position="104"/>
    </location>
</feature>
<name>A0AAW6FIX7_9BACT</name>
<dbReference type="InterPro" id="IPR050833">
    <property type="entry name" value="Poly_Biosynth_Transport"/>
</dbReference>
<evidence type="ECO:0000256" key="1">
    <source>
        <dbReference type="ARBA" id="ARBA00004651"/>
    </source>
</evidence>
<evidence type="ECO:0000256" key="2">
    <source>
        <dbReference type="ARBA" id="ARBA00007430"/>
    </source>
</evidence>
<comment type="caution">
    <text evidence="8">The sequence shown here is derived from an EMBL/GenBank/DDBJ whole genome shotgun (WGS) entry which is preliminary data.</text>
</comment>
<proteinExistence type="inferred from homology"/>
<sequence>MSESLKAKTVKGVGWSFADNLANSGITFLVGLVLARLLTPSEYGMLATIMIFIAVANSIVDSGFSNALIRKIDARSVDYNTVFYFNLVVSVLLYGLLYIGAPWISDFFHEPLLVDVTRVVGVVLLINALAIIQRTLFVRDIDFKTQTKVSLIASLSSGAVGIGMAYGGYGVWSLVGQQIVRQLMNTVFLWFYSKWRPAWEFSRESFRELFAFGSKLMVSGLIDTIWKNIYYFVIGRFYTTATLGQYTRAEQFNTIFSSNLTAVVQRVSYPVLSSIQEDSERLKQAYRRVIKTTMLVTFACMLGLAAVARPLILILIGEKWLPAVTYLQILCFGGMLYPLHAINLNILQVKGRSDLFLRLEIIKKVIGIAPIALGIFYGIEYMLCGSVVTSVIAYFLNSYYSAELIHYPTWAQVRDILPALLVSLGVALVMWGISFLDCSVWVLLPLQCVCGILLAMFVYGRLQLEEYLEIKQIGLSLLNRCYKHG</sequence>
<feature type="transmembrane region" description="Helical" evidence="7">
    <location>
        <begin position="293"/>
        <end position="317"/>
    </location>
</feature>
<dbReference type="AlphaFoldDB" id="A0AAW6FIX7"/>
<evidence type="ECO:0000313" key="9">
    <source>
        <dbReference type="Proteomes" id="UP001212263"/>
    </source>
</evidence>
<keyword evidence="6 7" id="KW-0472">Membrane</keyword>
<evidence type="ECO:0000256" key="4">
    <source>
        <dbReference type="ARBA" id="ARBA00022692"/>
    </source>
</evidence>
<evidence type="ECO:0000256" key="7">
    <source>
        <dbReference type="SAM" id="Phobius"/>
    </source>
</evidence>
<feature type="transmembrane region" description="Helical" evidence="7">
    <location>
        <begin position="440"/>
        <end position="459"/>
    </location>
</feature>
<dbReference type="GO" id="GO:0005886">
    <property type="term" value="C:plasma membrane"/>
    <property type="evidence" value="ECO:0007669"/>
    <property type="project" value="UniProtKB-SubCell"/>
</dbReference>
<dbReference type="RefSeq" id="WP_118122071.1">
    <property type="nucleotide sequence ID" value="NZ_CABJFF010000025.1"/>
</dbReference>
<comment type="subcellular location">
    <subcellularLocation>
        <location evidence="1">Cell membrane</location>
        <topology evidence="1">Multi-pass membrane protein</topology>
    </subcellularLocation>
</comment>
<evidence type="ECO:0000313" key="8">
    <source>
        <dbReference type="EMBL" id="MDB9223113.1"/>
    </source>
</evidence>
<evidence type="ECO:0000256" key="3">
    <source>
        <dbReference type="ARBA" id="ARBA00022475"/>
    </source>
</evidence>
<feature type="transmembrane region" description="Helical" evidence="7">
    <location>
        <begin position="416"/>
        <end position="433"/>
    </location>
</feature>
<keyword evidence="5 7" id="KW-1133">Transmembrane helix</keyword>
<protein>
    <submittedName>
        <fullName evidence="8">Lipopolysaccharide biosynthesis protein</fullName>
    </submittedName>
</protein>
<reference evidence="8" key="1">
    <citation type="submission" date="2023-01" db="EMBL/GenBank/DDBJ databases">
        <title>Human gut microbiome strain richness.</title>
        <authorList>
            <person name="Chen-Liaw A."/>
        </authorList>
    </citation>
    <scope>NUCLEOTIDE SEQUENCE</scope>
    <source>
        <strain evidence="8">RTP21484st1_B7_RTP21484_190118</strain>
    </source>
</reference>
<feature type="transmembrane region" description="Helical" evidence="7">
    <location>
        <begin position="45"/>
        <end position="69"/>
    </location>
</feature>
<organism evidence="8 9">
    <name type="scientific">Odoribacter splanchnicus</name>
    <dbReference type="NCBI Taxonomy" id="28118"/>
    <lineage>
        <taxon>Bacteria</taxon>
        <taxon>Pseudomonadati</taxon>
        <taxon>Bacteroidota</taxon>
        <taxon>Bacteroidia</taxon>
        <taxon>Bacteroidales</taxon>
        <taxon>Odoribacteraceae</taxon>
        <taxon>Odoribacter</taxon>
    </lineage>
</organism>
<feature type="transmembrane region" description="Helical" evidence="7">
    <location>
        <begin position="323"/>
        <end position="344"/>
    </location>
</feature>
<feature type="transmembrane region" description="Helical" evidence="7">
    <location>
        <begin position="21"/>
        <end position="39"/>
    </location>
</feature>
<dbReference type="Proteomes" id="UP001212263">
    <property type="component" value="Unassembled WGS sequence"/>
</dbReference>
<comment type="similarity">
    <text evidence="2">Belongs to the polysaccharide synthase family.</text>
</comment>
<keyword evidence="3" id="KW-1003">Cell membrane</keyword>
<evidence type="ECO:0000256" key="5">
    <source>
        <dbReference type="ARBA" id="ARBA00022989"/>
    </source>
</evidence>